<dbReference type="HOGENOM" id="CLU_080984_0_0_6"/>
<dbReference type="AlphaFoldDB" id="K6ZIY3"/>
<reference evidence="3 4" key="1">
    <citation type="journal article" date="2013" name="Genome Announc.">
        <title>Complete Genome Sequence of Glaciecola psychrophila Strain 170T.</title>
        <authorList>
            <person name="Yin J."/>
            <person name="Chen J."/>
            <person name="Liu G."/>
            <person name="Yu Y."/>
            <person name="Song L."/>
            <person name="Wang X."/>
            <person name="Qu X."/>
        </authorList>
    </citation>
    <scope>NUCLEOTIDE SEQUENCE [LARGE SCALE GENOMIC DNA]</scope>
    <source>
        <strain evidence="3 4">170</strain>
    </source>
</reference>
<organism evidence="3 4">
    <name type="scientific">Paraglaciecola psychrophila 170</name>
    <dbReference type="NCBI Taxonomy" id="1129794"/>
    <lineage>
        <taxon>Bacteria</taxon>
        <taxon>Pseudomonadati</taxon>
        <taxon>Pseudomonadota</taxon>
        <taxon>Gammaproteobacteria</taxon>
        <taxon>Alteromonadales</taxon>
        <taxon>Alteromonadaceae</taxon>
        <taxon>Paraglaciecola</taxon>
    </lineage>
</organism>
<feature type="domain" description="Capsule biosynthesis GfcC-like C-terminal" evidence="1">
    <location>
        <begin position="154"/>
        <end position="239"/>
    </location>
</feature>
<dbReference type="Pfam" id="PF20616">
    <property type="entry name" value="Caps_syn_GfcC_N"/>
    <property type="match status" value="1"/>
</dbReference>
<dbReference type="KEGG" id="gps:C427_1651"/>
<accession>K6ZIY3</accession>
<feature type="domain" description="Capsule biosynthesis GfcC-like N-terminal" evidence="2">
    <location>
        <begin position="18"/>
        <end position="139"/>
    </location>
</feature>
<name>K6ZIY3_9ALTE</name>
<dbReference type="eggNOG" id="ENOG5032UE1">
    <property type="taxonomic scope" value="Bacteria"/>
</dbReference>
<dbReference type="STRING" id="1129794.C427_1651"/>
<dbReference type="PATRIC" id="fig|1129794.4.peg.1635"/>
<protein>
    <submittedName>
        <fullName evidence="3">Uncharacterized protein</fullName>
    </submittedName>
</protein>
<dbReference type="Pfam" id="PF06251">
    <property type="entry name" value="Caps_syn_GfcC_C"/>
    <property type="match status" value="1"/>
</dbReference>
<dbReference type="EMBL" id="CP003837">
    <property type="protein sequence ID" value="AGH43760.1"/>
    <property type="molecule type" value="Genomic_DNA"/>
</dbReference>
<dbReference type="Gene3D" id="3.10.560.10">
    <property type="entry name" value="Outer membrane lipoprotein wza domain like"/>
    <property type="match status" value="1"/>
</dbReference>
<evidence type="ECO:0000313" key="3">
    <source>
        <dbReference type="EMBL" id="AGH43760.1"/>
    </source>
</evidence>
<dbReference type="InterPro" id="IPR046459">
    <property type="entry name" value="Caps_syn_GfcC_N"/>
</dbReference>
<dbReference type="OrthoDB" id="5814422at2"/>
<gene>
    <name evidence="3" type="ORF">C427_1651</name>
</gene>
<evidence type="ECO:0000259" key="2">
    <source>
        <dbReference type="Pfam" id="PF20616"/>
    </source>
</evidence>
<dbReference type="Proteomes" id="UP000011864">
    <property type="component" value="Chromosome"/>
</dbReference>
<dbReference type="InterPro" id="IPR010425">
    <property type="entry name" value="Caps_synth_GfcC-like_C"/>
</dbReference>
<evidence type="ECO:0000313" key="4">
    <source>
        <dbReference type="Proteomes" id="UP000011864"/>
    </source>
</evidence>
<sequence>MCLLLTSNLVFNNVIASVTVVVNKEQYEFTHEPRLVEVLAPIADQGKWYWPGSALYRADDIQLEKTRESLLDNIFTLIKRYRTEQPKTARSLEQLRATISSWILARRLPVKIDYDLARIVASENPRLPNGKYILKLTPRMDTVQLFGAINGTVNLLHRAHADVSEYMTGQQLTNLADKDRIIILQADGREITAPVAYWNKTHQEVMPSSQIFVPFKKTLFQSEFDTINQQIMTLALNRVR</sequence>
<evidence type="ECO:0000259" key="1">
    <source>
        <dbReference type="Pfam" id="PF06251"/>
    </source>
</evidence>
<proteinExistence type="predicted"/>
<keyword evidence="4" id="KW-1185">Reference proteome</keyword>